<proteinExistence type="predicted"/>
<evidence type="ECO:0000313" key="2">
    <source>
        <dbReference type="Proteomes" id="UP000029884"/>
    </source>
</evidence>
<dbReference type="RefSeq" id="YP_009110855.1">
    <property type="nucleotide sequence ID" value="NC_025829.1"/>
</dbReference>
<organism evidence="1 2">
    <name type="scientific">Shigella phage pSs-1</name>
    <dbReference type="NCBI Taxonomy" id="1551641"/>
    <lineage>
        <taxon>Viruses</taxon>
        <taxon>Duplodnaviria</taxon>
        <taxon>Heunggongvirae</taxon>
        <taxon>Uroviricota</taxon>
        <taxon>Caudoviricetes</taxon>
        <taxon>Pantevenvirales</taxon>
        <taxon>Straboviridae</taxon>
        <taxon>Tevenvirinae</taxon>
        <taxon>Tequatrovirus</taxon>
        <taxon>Tequatrovirus pss1</taxon>
    </lineage>
</organism>
<reference evidence="1 2" key="2">
    <citation type="journal article" date="2016" name="Sci. Rep.">
        <title>Bacteriophage application to control the contaminated water with Shigella.</title>
        <authorList>
            <person name="Jun J.W."/>
            <person name="Giri S.S."/>
            <person name="Kim H.J."/>
            <person name="Yun S.K."/>
            <person name="Chi C."/>
            <person name="Chai J.Y."/>
            <person name="Lee B.C."/>
            <person name="Park S.C."/>
        </authorList>
    </citation>
    <scope>NUCLEOTIDE SEQUENCE [LARGE SCALE GENOMIC DNA]</scope>
</reference>
<accession>A0A097BWP4</accession>
<dbReference type="Proteomes" id="UP000029884">
    <property type="component" value="Segment"/>
</dbReference>
<evidence type="ECO:0000313" key="1">
    <source>
        <dbReference type="EMBL" id="AIS73357.1"/>
    </source>
</evidence>
<sequence>MYSSEFSYLKMEKISYDFIDEKVYYSFHEPRFNSEVGFIVVKDNFILKIYSALKDFHYENINLKFDKENVRNCAVTITGNKGTCVMLSDEINDLLNDVEKVAIPSIDDQIFNAFMNRG</sequence>
<gene>
    <name evidence="1" type="ORF">pSs1_0047</name>
</gene>
<dbReference type="KEGG" id="vg:22475121"/>
<dbReference type="EMBL" id="KM501444">
    <property type="protein sequence ID" value="AIS73357.1"/>
    <property type="molecule type" value="Genomic_DNA"/>
</dbReference>
<keyword evidence="2" id="KW-1185">Reference proteome</keyword>
<dbReference type="GeneID" id="22475121"/>
<protein>
    <submittedName>
        <fullName evidence="1">Gp48</fullName>
    </submittedName>
</protein>
<name>A0A097BWP4_9CAUD</name>
<reference evidence="2" key="1">
    <citation type="submission" date="2014-09" db="EMBL/GenBank/DDBJ databases">
        <title>Characterization and complete genome sequence of the Shigella sonnei bacteriophage pSs-1.</title>
        <authorList>
            <person name="Jun J.W."/>
            <person name="Park S.C."/>
        </authorList>
    </citation>
    <scope>NUCLEOTIDE SEQUENCE [LARGE SCALE GENOMIC DNA]</scope>
</reference>